<feature type="compositionally biased region" description="Acidic residues" evidence="1">
    <location>
        <begin position="906"/>
        <end position="915"/>
    </location>
</feature>
<keyword evidence="2" id="KW-1133">Transmembrane helix</keyword>
<feature type="compositionally biased region" description="Basic and acidic residues" evidence="1">
    <location>
        <begin position="920"/>
        <end position="931"/>
    </location>
</feature>
<feature type="region of interest" description="Disordered" evidence="1">
    <location>
        <begin position="707"/>
        <end position="750"/>
    </location>
</feature>
<reference evidence="3 4" key="1">
    <citation type="submission" date="2014-03" db="EMBL/GenBank/DDBJ databases">
        <authorList>
            <person name="Sibley D."/>
            <person name="Venepally P."/>
            <person name="Karamycheva S."/>
            <person name="Hadjithomas M."/>
            <person name="Khan A."/>
            <person name="Brunk B."/>
            <person name="Roos D."/>
            <person name="Caler E."/>
            <person name="Lorenzi H."/>
        </authorList>
    </citation>
    <scope>NUCLEOTIDE SEQUENCE [LARGE SCALE GENOMIC DNA]</scope>
    <source>
        <strain evidence="4">p89</strain>
    </source>
</reference>
<feature type="compositionally biased region" description="Basic and acidic residues" evidence="1">
    <location>
        <begin position="978"/>
        <end position="994"/>
    </location>
</feature>
<feature type="transmembrane region" description="Helical" evidence="2">
    <location>
        <begin position="230"/>
        <end position="249"/>
    </location>
</feature>
<proteinExistence type="predicted"/>
<feature type="compositionally biased region" description="Basic and acidic residues" evidence="1">
    <location>
        <begin position="738"/>
        <end position="750"/>
    </location>
</feature>
<name>A0A086K5K0_TOXGO</name>
<comment type="caution">
    <text evidence="3">The sequence shown here is derived from an EMBL/GenBank/DDBJ whole genome shotgun (WGS) entry which is preliminary data.</text>
</comment>
<dbReference type="VEuPathDB" id="ToxoDB:TGP89_261430"/>
<keyword evidence="2 3" id="KW-0812">Transmembrane</keyword>
<evidence type="ECO:0000313" key="4">
    <source>
        <dbReference type="Proteomes" id="UP000028828"/>
    </source>
</evidence>
<evidence type="ECO:0000256" key="2">
    <source>
        <dbReference type="SAM" id="Phobius"/>
    </source>
</evidence>
<feature type="compositionally biased region" description="Basic and acidic residues" evidence="1">
    <location>
        <begin position="1028"/>
        <end position="1037"/>
    </location>
</feature>
<feature type="region of interest" description="Disordered" evidence="1">
    <location>
        <begin position="271"/>
        <end position="327"/>
    </location>
</feature>
<feature type="transmembrane region" description="Helical" evidence="2">
    <location>
        <begin position="193"/>
        <end position="218"/>
    </location>
</feature>
<feature type="compositionally biased region" description="Basic and acidic residues" evidence="1">
    <location>
        <begin position="1001"/>
        <end position="1010"/>
    </location>
</feature>
<sequence>MTLLRFRSGQSRSTARGHGSHKSFKRFSFLLSAASRLLRLFFKFFFVVHPLFSILYFLHRSPSFSREHLASVDAFLGCSPSELLHFLSSSLFILSNNAVSSFFSLSLDFGRCLVAALRLLLVWANFLWPYCRPVLLHLWELYLDLPRMQQLGLAGIFASLLLLLFLHLNGTLSRGAAVLRRTGRRISCTYTRVTALVAASAPFVLACLFYLGFLLLLGSRGREQLQTLQQLLWLPLAVGGTVSCFWRFVDLPRLHPILLFCRPQSPVSRHLATADPETRDRSPLAVSSSAGAAAPQRAEGSQLRAGERALQQAEKASLQRGNPKAPAVQTAVVARENSWAPFQRWTSWGWPGRSELPPVDQTACTTELPEETEERERVVASAEIARPTFSSLADAKVHAEETRNAWMRITFWLEVWVFMTTCNFVAWLPLVRRLPFVDTLAHHVLSLFFILTVISGGPTQATIHRASFRVIRSIAGFLSALSSRLFGVALVLPSQGDMRGGAGIFYFPEASAVRVPPPSASPRNSVRRSLRQVFSLFVPFVSASSLSLEHPETLGPSSSSSVEAAVSPLVSSTKSYAANALCRALGFSSESWLSGLLSLVLHLPQVLLVFLPEFALTPTLAYLRAGRPLFGAVVSLSAPGPAALPERLYWLLYFLASSAVSALHVLLCEHNLLRYMPFQSCSLLLAVVAMQAAVKFLAKGAEVRIPEKTSDAQDPQASPPTHSPRVSSLALQTAARHSGREGNADRLNAAEDRGRRWTTALLALFASFRRSCPTGAEEDDSEASGAGESMKNEPNTPDARSRHQSPEARPSRCESVALSSEARANNCSGGDRERSLSRTARRAASPASAAHPAGRILASGEDREDEKSPEKERGGEPSSASERAASQATSEQTVSAAAPAKRWADEEISGDEDDGLGVQTEERIRESEAGRNSRRLAGVPRQPERWGVKAVWRPRSGEVNRCSGEKSCSRIGRTDAPSVEKKGAVKPQVEERRGFAKRGGKTVDGRERKGATKGCKQSEAVEETPSAPERRQGDRRQGPAKPKGRPSDNTQVGLREDALQEWNLVDDDLSDE</sequence>
<accession>A0A086K5K0</accession>
<dbReference type="AlphaFoldDB" id="A0A086K5K0"/>
<dbReference type="OrthoDB" id="332932at2759"/>
<feature type="transmembrane region" description="Helical" evidence="2">
    <location>
        <begin position="440"/>
        <end position="458"/>
    </location>
</feature>
<feature type="compositionally biased region" description="Basic and acidic residues" evidence="1">
    <location>
        <begin position="955"/>
        <end position="968"/>
    </location>
</feature>
<feature type="transmembrane region" description="Helical" evidence="2">
    <location>
        <begin position="409"/>
        <end position="428"/>
    </location>
</feature>
<dbReference type="EMBL" id="AEYI02001255">
    <property type="protein sequence ID" value="KFG39668.1"/>
    <property type="molecule type" value="Genomic_DNA"/>
</dbReference>
<feature type="region of interest" description="Disordered" evidence="1">
    <location>
        <begin position="773"/>
        <end position="1072"/>
    </location>
</feature>
<feature type="transmembrane region" description="Helical" evidence="2">
    <location>
        <begin position="470"/>
        <end position="492"/>
    </location>
</feature>
<feature type="transmembrane region" description="Helical" evidence="2">
    <location>
        <begin position="40"/>
        <end position="59"/>
    </location>
</feature>
<evidence type="ECO:0000256" key="1">
    <source>
        <dbReference type="SAM" id="MobiDB-lite"/>
    </source>
</evidence>
<gene>
    <name evidence="3" type="ORF">TGP89_261430</name>
</gene>
<feature type="compositionally biased region" description="Basic and acidic residues" evidence="1">
    <location>
        <begin position="865"/>
        <end position="875"/>
    </location>
</feature>
<feature type="transmembrane region" description="Helical" evidence="2">
    <location>
        <begin position="83"/>
        <end position="105"/>
    </location>
</feature>
<feature type="compositionally biased region" description="Low complexity" evidence="1">
    <location>
        <begin position="842"/>
        <end position="855"/>
    </location>
</feature>
<protein>
    <submittedName>
        <fullName evidence="3">Putative transmembrane protein</fullName>
    </submittedName>
</protein>
<feature type="transmembrane region" description="Helical" evidence="2">
    <location>
        <begin position="112"/>
        <end position="130"/>
    </location>
</feature>
<evidence type="ECO:0000313" key="3">
    <source>
        <dbReference type="EMBL" id="KFG39668.1"/>
    </source>
</evidence>
<feature type="region of interest" description="Disordered" evidence="1">
    <location>
        <begin position="1"/>
        <end position="20"/>
    </location>
</feature>
<feature type="transmembrane region" description="Helical" evidence="2">
    <location>
        <begin position="150"/>
        <end position="172"/>
    </location>
</feature>
<keyword evidence="2" id="KW-0472">Membrane</keyword>
<organism evidence="3 4">
    <name type="scientific">Toxoplasma gondii p89</name>
    <dbReference type="NCBI Taxonomy" id="943119"/>
    <lineage>
        <taxon>Eukaryota</taxon>
        <taxon>Sar</taxon>
        <taxon>Alveolata</taxon>
        <taxon>Apicomplexa</taxon>
        <taxon>Conoidasida</taxon>
        <taxon>Coccidia</taxon>
        <taxon>Eucoccidiorida</taxon>
        <taxon>Eimeriorina</taxon>
        <taxon>Sarcocystidae</taxon>
        <taxon>Toxoplasma</taxon>
    </lineage>
</organism>
<feature type="compositionally biased region" description="Basic and acidic residues" evidence="1">
    <location>
        <begin position="799"/>
        <end position="812"/>
    </location>
</feature>
<dbReference type="Proteomes" id="UP000028828">
    <property type="component" value="Unassembled WGS sequence"/>
</dbReference>
<feature type="compositionally biased region" description="Polar residues" evidence="1">
    <location>
        <begin position="878"/>
        <end position="895"/>
    </location>
</feature>